<evidence type="ECO:0000313" key="2">
    <source>
        <dbReference type="EMBL" id="MBN8197777.1"/>
    </source>
</evidence>
<protein>
    <submittedName>
        <fullName evidence="2">Uncharacterized protein</fullName>
    </submittedName>
</protein>
<dbReference type="InterPro" id="IPR008768">
    <property type="entry name" value="Gp9-like"/>
</dbReference>
<evidence type="ECO:0000313" key="3">
    <source>
        <dbReference type="Proteomes" id="UP000664405"/>
    </source>
</evidence>
<dbReference type="Pfam" id="PF05396">
    <property type="entry name" value="Phage_T7_Capsid"/>
    <property type="match status" value="1"/>
</dbReference>
<feature type="region of interest" description="Disordered" evidence="1">
    <location>
        <begin position="1"/>
        <end position="65"/>
    </location>
</feature>
<comment type="caution">
    <text evidence="2">The sequence shown here is derived from an EMBL/GenBank/DDBJ whole genome shotgun (WGS) entry which is preliminary data.</text>
</comment>
<name>A0A8I1M9J3_9PROT</name>
<gene>
    <name evidence="2" type="ORF">JF547_15020</name>
</gene>
<organism evidence="2 3">
    <name type="scientific">Thalassospira povalilytica</name>
    <dbReference type="NCBI Taxonomy" id="732237"/>
    <lineage>
        <taxon>Bacteria</taxon>
        <taxon>Pseudomonadati</taxon>
        <taxon>Pseudomonadota</taxon>
        <taxon>Alphaproteobacteria</taxon>
        <taxon>Rhodospirillales</taxon>
        <taxon>Thalassospiraceae</taxon>
        <taxon>Thalassospira</taxon>
    </lineage>
</organism>
<sequence length="233" mass="24848">MTDAASHIRMPERDDVSDNGSDAGSGATDISASQSLRLQTDPANAGLLGDEPQDLPDGSGVPDVPASAEDYVISVDDVLGSVDADLNARLHAAGFSNDQAQLVYDLAGEILGPMMADMDQATRRADDRAALAQQFGGAAQWQKLAPRIEQWGRANLPDAAFDTLCQTRDGVLALHRMMTQAGEARLGQGGSDGDPSDLRSEIRAKMNDPRYWRDRDPALIAEVQAGFARLNNT</sequence>
<proteinExistence type="predicted"/>
<feature type="compositionally biased region" description="Polar residues" evidence="1">
    <location>
        <begin position="18"/>
        <end position="42"/>
    </location>
</feature>
<dbReference type="RefSeq" id="WP_206927890.1">
    <property type="nucleotide sequence ID" value="NZ_JAEKJW010000003.1"/>
</dbReference>
<evidence type="ECO:0000256" key="1">
    <source>
        <dbReference type="SAM" id="MobiDB-lite"/>
    </source>
</evidence>
<dbReference type="EMBL" id="JAEKJW010000003">
    <property type="protein sequence ID" value="MBN8197777.1"/>
    <property type="molecule type" value="Genomic_DNA"/>
</dbReference>
<dbReference type="Proteomes" id="UP000664405">
    <property type="component" value="Unassembled WGS sequence"/>
</dbReference>
<dbReference type="AlphaFoldDB" id="A0A8I1M9J3"/>
<accession>A0A8I1M9J3</accession>
<reference evidence="2" key="1">
    <citation type="submission" date="2020-12" db="EMBL/GenBank/DDBJ databases">
        <title>Oil enriched cultivation method for isolating marine PHA-producing bacteria.</title>
        <authorList>
            <person name="Zheng W."/>
            <person name="Yu S."/>
            <person name="Huang Y."/>
        </authorList>
    </citation>
    <scope>NUCLEOTIDE SEQUENCE</scope>
    <source>
        <strain evidence="2">SY-2-3</strain>
    </source>
</reference>